<keyword evidence="5 6" id="KW-0472">Membrane</keyword>
<gene>
    <name evidence="8" type="primary">LOC111601231</name>
</gene>
<keyword evidence="2 6" id="KW-1003">Cell membrane</keyword>
<dbReference type="GO" id="GO:0005886">
    <property type="term" value="C:plasma membrane"/>
    <property type="evidence" value="ECO:0007669"/>
    <property type="project" value="UniProtKB-SubCell"/>
</dbReference>
<keyword evidence="7" id="KW-1185">Reference proteome</keyword>
<evidence type="ECO:0000256" key="4">
    <source>
        <dbReference type="ARBA" id="ARBA00022989"/>
    </source>
</evidence>
<evidence type="ECO:0000256" key="2">
    <source>
        <dbReference type="ARBA" id="ARBA00022475"/>
    </source>
</evidence>
<dbReference type="Proteomes" id="UP000504633">
    <property type="component" value="Unplaced"/>
</dbReference>
<feature type="transmembrane region" description="Helical" evidence="6">
    <location>
        <begin position="158"/>
        <end position="181"/>
    </location>
</feature>
<dbReference type="GO" id="GO:0007165">
    <property type="term" value="P:signal transduction"/>
    <property type="evidence" value="ECO:0007669"/>
    <property type="project" value="UniProtKB-KW"/>
</dbReference>
<dbReference type="KEGG" id="dhe:111601231"/>
<evidence type="ECO:0000256" key="3">
    <source>
        <dbReference type="ARBA" id="ARBA00022692"/>
    </source>
</evidence>
<evidence type="ECO:0000256" key="6">
    <source>
        <dbReference type="RuleBase" id="RU363108"/>
    </source>
</evidence>
<name>A0A6J1LYM7_DROHY</name>
<dbReference type="AlphaFoldDB" id="A0A6J1LYM7"/>
<keyword evidence="6" id="KW-0807">Transducer</keyword>
<dbReference type="OrthoDB" id="7856336at2759"/>
<dbReference type="OMA" id="HGHYLLM"/>
<dbReference type="GeneID" id="111601231"/>
<feature type="transmembrane region" description="Helical" evidence="6">
    <location>
        <begin position="247"/>
        <end position="271"/>
    </location>
</feature>
<comment type="similarity">
    <text evidence="6">Belongs to the insect chemoreceptor superfamily. Gustatory receptor (GR) family.</text>
</comment>
<accession>A0A6J1LYM7</accession>
<keyword evidence="3 6" id="KW-0812">Transmembrane</keyword>
<dbReference type="Pfam" id="PF08395">
    <property type="entry name" value="7tm_7"/>
    <property type="match status" value="1"/>
</dbReference>
<evidence type="ECO:0000256" key="1">
    <source>
        <dbReference type="ARBA" id="ARBA00004651"/>
    </source>
</evidence>
<organism evidence="7 8">
    <name type="scientific">Drosophila hydei</name>
    <name type="common">Fruit fly</name>
    <dbReference type="NCBI Taxonomy" id="7224"/>
    <lineage>
        <taxon>Eukaryota</taxon>
        <taxon>Metazoa</taxon>
        <taxon>Ecdysozoa</taxon>
        <taxon>Arthropoda</taxon>
        <taxon>Hexapoda</taxon>
        <taxon>Insecta</taxon>
        <taxon>Pterygota</taxon>
        <taxon>Neoptera</taxon>
        <taxon>Endopterygota</taxon>
        <taxon>Diptera</taxon>
        <taxon>Brachycera</taxon>
        <taxon>Muscomorpha</taxon>
        <taxon>Ephydroidea</taxon>
        <taxon>Drosophilidae</taxon>
        <taxon>Drosophila</taxon>
    </lineage>
</organism>
<feature type="transmembrane region" description="Helical" evidence="6">
    <location>
        <begin position="41"/>
        <end position="63"/>
    </location>
</feature>
<reference evidence="8" key="1">
    <citation type="submission" date="2025-08" db="UniProtKB">
        <authorList>
            <consortium name="RefSeq"/>
        </authorList>
    </citation>
    <scope>IDENTIFICATION</scope>
    <source>
        <strain evidence="8">15085-1641.00</strain>
        <tissue evidence="8">Whole body</tissue>
    </source>
</reference>
<keyword evidence="6 8" id="KW-0675">Receptor</keyword>
<dbReference type="RefSeq" id="XP_023173496.2">
    <property type="nucleotide sequence ID" value="XM_023317728.2"/>
</dbReference>
<proteinExistence type="inferred from homology"/>
<comment type="caution">
    <text evidence="6">Lacks conserved residue(s) required for the propagation of feature annotation.</text>
</comment>
<feature type="transmembrane region" description="Helical" evidence="6">
    <location>
        <begin position="75"/>
        <end position="98"/>
    </location>
</feature>
<dbReference type="InterPro" id="IPR013604">
    <property type="entry name" value="7TM_chemorcpt"/>
</dbReference>
<evidence type="ECO:0000313" key="8">
    <source>
        <dbReference type="RefSeq" id="XP_023173496.2"/>
    </source>
</evidence>
<dbReference type="GO" id="GO:0050909">
    <property type="term" value="P:sensory perception of taste"/>
    <property type="evidence" value="ECO:0007669"/>
    <property type="project" value="InterPro"/>
</dbReference>
<evidence type="ECO:0000313" key="7">
    <source>
        <dbReference type="Proteomes" id="UP000504633"/>
    </source>
</evidence>
<comment type="subcellular location">
    <subcellularLocation>
        <location evidence="1 6">Cell membrane</location>
        <topology evidence="1 6">Multi-pass membrane protein</topology>
    </subcellularLocation>
</comment>
<keyword evidence="4 6" id="KW-1133">Transmembrane helix</keyword>
<comment type="function">
    <text evidence="6">Gustatory receptor which mediates acceptance or avoidance behavior, depending on its substrates.</text>
</comment>
<sequence length="392" mass="45513">MVDLVRIVLRSNYYYGRLIGVINFEIDVETGEPRLTKRATIYAIVINMLTFSLVPFLISSRIWQLFLVRANSLHQYVFLVMLAIRVCFTFVTVLSRWWHRQRVVRLIHSYRRLVLRHPQVMRLWRRGVIAKWITGSLSEGIHMVLGFYGVRDVLTPTIALAVFLIYLLIGWLNIILAQYYFSLLTVHGHYLLMNQELRGIVAETHLLELHRRKHLNQLKSCALADRLDSLALLQARLQNLVLRMTQIFGLQTLCIYLTFKLNLICGVYYTFSAVRHSIGIDWSSCQTVLVISGAIAYIVDSHLTYSITSYVEMVYNEMLKIIAQYPTFALNVDRRLIIAFENFKMQLARNPQKLSVMGLYNLERATVLGIVSSLISHSLILIQYDIKYYKAA</sequence>
<protein>
    <recommendedName>
        <fullName evidence="6">Gustatory receptor</fullName>
    </recommendedName>
</protein>
<evidence type="ECO:0000256" key="5">
    <source>
        <dbReference type="ARBA" id="ARBA00023136"/>
    </source>
</evidence>